<sequence length="291" mass="32432">MSDARFYSMRRLLPYQGTIQLVEAPGFRAMSTDGVTWQVQIMNRGARYSTYGVWRPDGGGNLIDTERTGAFIEVLRRLPPLPFPLADKLELWLLDAAEQSPLALLTSTLDRGSPPRVSDTTWRPALAGDKSFFAPSIESASENRDPRAAPTHCEILSRLVHTAAGPHARAQWFRRDESGAGLGLEGCRLEDALVGRELGAESFPELLLRAEWRLRVDAALVRDYHDWHAAALLTHDNLTRATRDRLERAACRQAEKLYHLRLLLPEVVNPDLVKVALVEAVIRRSASPAPA</sequence>
<dbReference type="STRING" id="1817764.A2637_06350"/>
<dbReference type="AlphaFoldDB" id="A0A1F6TFN0"/>
<gene>
    <name evidence="1" type="ORF">A2637_06350</name>
</gene>
<evidence type="ECO:0000313" key="2">
    <source>
        <dbReference type="Proteomes" id="UP000179360"/>
    </source>
</evidence>
<name>A0A1F6TFN0_9PROT</name>
<reference evidence="1 2" key="1">
    <citation type="journal article" date="2016" name="Nat. Commun.">
        <title>Thousands of microbial genomes shed light on interconnected biogeochemical processes in an aquifer system.</title>
        <authorList>
            <person name="Anantharaman K."/>
            <person name="Brown C.T."/>
            <person name="Hug L.A."/>
            <person name="Sharon I."/>
            <person name="Castelle C.J."/>
            <person name="Probst A.J."/>
            <person name="Thomas B.C."/>
            <person name="Singh A."/>
            <person name="Wilkins M.J."/>
            <person name="Karaoz U."/>
            <person name="Brodie E.L."/>
            <person name="Williams K.H."/>
            <person name="Hubbard S.S."/>
            <person name="Banfield J.F."/>
        </authorList>
    </citation>
    <scope>NUCLEOTIDE SEQUENCE [LARGE SCALE GENOMIC DNA]</scope>
</reference>
<protein>
    <submittedName>
        <fullName evidence="1">Uncharacterized protein</fullName>
    </submittedName>
</protein>
<comment type="caution">
    <text evidence="1">The sequence shown here is derived from an EMBL/GenBank/DDBJ whole genome shotgun (WGS) entry which is preliminary data.</text>
</comment>
<proteinExistence type="predicted"/>
<dbReference type="Proteomes" id="UP000179360">
    <property type="component" value="Unassembled WGS sequence"/>
</dbReference>
<organism evidence="1 2">
    <name type="scientific">Candidatus Muproteobacteria bacterium RIFCSPHIGHO2_01_FULL_65_16</name>
    <dbReference type="NCBI Taxonomy" id="1817764"/>
    <lineage>
        <taxon>Bacteria</taxon>
        <taxon>Pseudomonadati</taxon>
        <taxon>Pseudomonadota</taxon>
        <taxon>Candidatus Muproteobacteria</taxon>
    </lineage>
</organism>
<dbReference type="EMBL" id="MFSY01000127">
    <property type="protein sequence ID" value="OGI43914.1"/>
    <property type="molecule type" value="Genomic_DNA"/>
</dbReference>
<evidence type="ECO:0000313" key="1">
    <source>
        <dbReference type="EMBL" id="OGI43914.1"/>
    </source>
</evidence>
<accession>A0A1F6TFN0</accession>